<evidence type="ECO:0000313" key="3">
    <source>
        <dbReference type="Proteomes" id="UP001054837"/>
    </source>
</evidence>
<keyword evidence="3" id="KW-1185">Reference proteome</keyword>
<feature type="region of interest" description="Disordered" evidence="1">
    <location>
        <begin position="1"/>
        <end position="54"/>
    </location>
</feature>
<protein>
    <submittedName>
        <fullName evidence="2">Uncharacterized protein</fullName>
    </submittedName>
</protein>
<gene>
    <name evidence="2" type="ORF">CDAR_413001</name>
</gene>
<organism evidence="2 3">
    <name type="scientific">Caerostris darwini</name>
    <dbReference type="NCBI Taxonomy" id="1538125"/>
    <lineage>
        <taxon>Eukaryota</taxon>
        <taxon>Metazoa</taxon>
        <taxon>Ecdysozoa</taxon>
        <taxon>Arthropoda</taxon>
        <taxon>Chelicerata</taxon>
        <taxon>Arachnida</taxon>
        <taxon>Araneae</taxon>
        <taxon>Araneomorphae</taxon>
        <taxon>Entelegynae</taxon>
        <taxon>Araneoidea</taxon>
        <taxon>Araneidae</taxon>
        <taxon>Caerostris</taxon>
    </lineage>
</organism>
<sequence>MHLPISASTPSQVMQSRRPRAPPAEAQSYGSCTLFSGPRDFAPETKSRGSRHNPSTLLENKLLEDLSQSLLVFGIPTLAQGRGWIIPIGNPSNDDFVPDDSYDEGLNGGPSSWHEMVQYTTYDMILGQYIPFRTSYYRC</sequence>
<accession>A0AAV4PNJ1</accession>
<evidence type="ECO:0000256" key="1">
    <source>
        <dbReference type="SAM" id="MobiDB-lite"/>
    </source>
</evidence>
<proteinExistence type="predicted"/>
<reference evidence="2 3" key="1">
    <citation type="submission" date="2021-06" db="EMBL/GenBank/DDBJ databases">
        <title>Caerostris darwini draft genome.</title>
        <authorList>
            <person name="Kono N."/>
            <person name="Arakawa K."/>
        </authorList>
    </citation>
    <scope>NUCLEOTIDE SEQUENCE [LARGE SCALE GENOMIC DNA]</scope>
</reference>
<comment type="caution">
    <text evidence="2">The sequence shown here is derived from an EMBL/GenBank/DDBJ whole genome shotgun (WGS) entry which is preliminary data.</text>
</comment>
<dbReference type="AlphaFoldDB" id="A0AAV4PNJ1"/>
<feature type="compositionally biased region" description="Polar residues" evidence="1">
    <location>
        <begin position="1"/>
        <end position="15"/>
    </location>
</feature>
<name>A0AAV4PNJ1_9ARAC</name>
<dbReference type="EMBL" id="BPLQ01003036">
    <property type="protein sequence ID" value="GIX97424.1"/>
    <property type="molecule type" value="Genomic_DNA"/>
</dbReference>
<dbReference type="Proteomes" id="UP001054837">
    <property type="component" value="Unassembled WGS sequence"/>
</dbReference>
<evidence type="ECO:0000313" key="2">
    <source>
        <dbReference type="EMBL" id="GIX97424.1"/>
    </source>
</evidence>